<keyword evidence="4" id="KW-1185">Reference proteome</keyword>
<sequence>MHRFLRASIENFGLVMKKRPFSSQTSKYQGNGTAASGPCKQKICEDRARDLGIFESTPGSSRLQVASPLMWRPCPEPPKPREFSCDDAGLVPIVRRKRDPVLKKTSCTSPAPSVEAPECIKIKEDLCLRVQVPGCGKVRFPPKCEAPLAVRDCTKAEAPVPSFSEVSDTDGASITKQSLTGTSVTSTNDISLTSYDRTCDIFRLQSHQSSGRELPVATSAVLLLDQLAAQLSDEELSSYGAAVEVILDTEDPRLTSIGNGVAKDNNPTFNTEGETQEKECTEPSQVAEEGLSTSVHELDDPQLAAVNDVEGPVEHVNDEEDEDELTEKQLSF</sequence>
<dbReference type="VEuPathDB" id="VectorBase:ASIC002284"/>
<dbReference type="Proteomes" id="UP000030765">
    <property type="component" value="Unassembled WGS sequence"/>
</dbReference>
<accession>A0A084VC22</accession>
<reference evidence="3" key="2">
    <citation type="submission" date="2020-05" db="UniProtKB">
        <authorList>
            <consortium name="EnsemblMetazoa"/>
        </authorList>
    </citation>
    <scope>IDENTIFICATION</scope>
</reference>
<dbReference type="EMBL" id="KE524560">
    <property type="protein sequence ID" value="KFB35516.1"/>
    <property type="molecule type" value="Genomic_DNA"/>
</dbReference>
<dbReference type="Pfam" id="PF07248">
    <property type="entry name" value="DUF1431"/>
    <property type="match status" value="1"/>
</dbReference>
<feature type="region of interest" description="Disordered" evidence="1">
    <location>
        <begin position="257"/>
        <end position="293"/>
    </location>
</feature>
<proteinExistence type="predicted"/>
<organism evidence="2">
    <name type="scientific">Anopheles sinensis</name>
    <name type="common">Mosquito</name>
    <dbReference type="NCBI Taxonomy" id="74873"/>
    <lineage>
        <taxon>Eukaryota</taxon>
        <taxon>Metazoa</taxon>
        <taxon>Ecdysozoa</taxon>
        <taxon>Arthropoda</taxon>
        <taxon>Hexapoda</taxon>
        <taxon>Insecta</taxon>
        <taxon>Pterygota</taxon>
        <taxon>Neoptera</taxon>
        <taxon>Endopterygota</taxon>
        <taxon>Diptera</taxon>
        <taxon>Nematocera</taxon>
        <taxon>Culicoidea</taxon>
        <taxon>Culicidae</taxon>
        <taxon>Anophelinae</taxon>
        <taxon>Anopheles</taxon>
    </lineage>
</organism>
<feature type="region of interest" description="Disordered" evidence="1">
    <location>
        <begin position="308"/>
        <end position="332"/>
    </location>
</feature>
<dbReference type="OrthoDB" id="7725418at2759"/>
<evidence type="ECO:0000256" key="1">
    <source>
        <dbReference type="SAM" id="MobiDB-lite"/>
    </source>
</evidence>
<dbReference type="PANTHER" id="PTHR20977:SF0">
    <property type="entry name" value="AT13385P-RELATED"/>
    <property type="match status" value="1"/>
</dbReference>
<dbReference type="InterPro" id="IPR006611">
    <property type="entry name" value="DUF1431_DROsp"/>
</dbReference>
<evidence type="ECO:0000313" key="3">
    <source>
        <dbReference type="EnsemblMetazoa" id="ASIC002284-PA"/>
    </source>
</evidence>
<evidence type="ECO:0000313" key="2">
    <source>
        <dbReference type="EMBL" id="KFB35516.1"/>
    </source>
</evidence>
<evidence type="ECO:0000313" key="4">
    <source>
        <dbReference type="Proteomes" id="UP000030765"/>
    </source>
</evidence>
<dbReference type="AlphaFoldDB" id="A0A084VC22"/>
<dbReference type="EMBL" id="ATLV01009983">
    <property type="status" value="NOT_ANNOTATED_CDS"/>
    <property type="molecule type" value="Genomic_DNA"/>
</dbReference>
<gene>
    <name evidence="2" type="ORF">ZHAS_00002284</name>
</gene>
<name>A0A084VC22_ANOSI</name>
<dbReference type="EnsemblMetazoa" id="ASIC002284-RA">
    <property type="protein sequence ID" value="ASIC002284-PA"/>
    <property type="gene ID" value="ASIC002284"/>
</dbReference>
<dbReference type="STRING" id="74873.A0A084VC22"/>
<dbReference type="PANTHER" id="PTHR20977">
    <property type="entry name" value="AT13385P-RELATED"/>
    <property type="match status" value="1"/>
</dbReference>
<dbReference type="VEuPathDB" id="VectorBase:ASIS018126"/>
<reference evidence="2 4" key="1">
    <citation type="journal article" date="2014" name="BMC Genomics">
        <title>Genome sequence of Anopheles sinensis provides insight into genetics basis of mosquito competence for malaria parasites.</title>
        <authorList>
            <person name="Zhou D."/>
            <person name="Zhang D."/>
            <person name="Ding G."/>
            <person name="Shi L."/>
            <person name="Hou Q."/>
            <person name="Ye Y."/>
            <person name="Xu Y."/>
            <person name="Zhou H."/>
            <person name="Xiong C."/>
            <person name="Li S."/>
            <person name="Yu J."/>
            <person name="Hong S."/>
            <person name="Yu X."/>
            <person name="Zou P."/>
            <person name="Chen C."/>
            <person name="Chang X."/>
            <person name="Wang W."/>
            <person name="Lv Y."/>
            <person name="Sun Y."/>
            <person name="Ma L."/>
            <person name="Shen B."/>
            <person name="Zhu C."/>
        </authorList>
    </citation>
    <scope>NUCLEOTIDE SEQUENCE [LARGE SCALE GENOMIC DNA]</scope>
</reference>
<protein>
    <submittedName>
        <fullName evidence="2">AGAP003340-PA-like protein</fullName>
    </submittedName>
</protein>